<dbReference type="STRING" id="641691.SAMN05421636_101342"/>
<reference evidence="1 2" key="1">
    <citation type="submission" date="2016-10" db="EMBL/GenBank/DDBJ databases">
        <authorList>
            <person name="de Groot N.N."/>
        </authorList>
    </citation>
    <scope>NUCLEOTIDE SEQUENCE [LARGE SCALE GENOMIC DNA]</scope>
    <source>
        <strain evidence="1 2">DSM 23421</strain>
    </source>
</reference>
<keyword evidence="2" id="KW-1185">Reference proteome</keyword>
<dbReference type="EMBL" id="FNAO01000001">
    <property type="protein sequence ID" value="SDD66143.1"/>
    <property type="molecule type" value="Genomic_DNA"/>
</dbReference>
<gene>
    <name evidence="1" type="ORF">SAMN05421636_101342</name>
</gene>
<evidence type="ECO:0000313" key="1">
    <source>
        <dbReference type="EMBL" id="SDD66143.1"/>
    </source>
</evidence>
<name>A0A1G6WKC8_9FLAO</name>
<evidence type="ECO:0008006" key="3">
    <source>
        <dbReference type="Google" id="ProtNLM"/>
    </source>
</evidence>
<accession>A0A1G6WKC8</accession>
<organism evidence="1 2">
    <name type="scientific">Pricia antarctica</name>
    <dbReference type="NCBI Taxonomy" id="641691"/>
    <lineage>
        <taxon>Bacteria</taxon>
        <taxon>Pseudomonadati</taxon>
        <taxon>Bacteroidota</taxon>
        <taxon>Flavobacteriia</taxon>
        <taxon>Flavobacteriales</taxon>
        <taxon>Flavobacteriaceae</taxon>
        <taxon>Pricia</taxon>
    </lineage>
</organism>
<dbReference type="OrthoDB" id="1144071at2"/>
<dbReference type="RefSeq" id="WP_091865062.1">
    <property type="nucleotide sequence ID" value="NZ_FNAO01000001.1"/>
</dbReference>
<dbReference type="AlphaFoldDB" id="A0A1G6WKC8"/>
<dbReference type="Proteomes" id="UP000199109">
    <property type="component" value="Unassembled WGS sequence"/>
</dbReference>
<sequence>MKWICFFFFLLAHTLYAQKIVKKSFINPKIEAIILNVTNSFELFVDTAPGNEVLVEAAIDGEYCNDLLVNVKTSGNTLFIDTEFQPNFKKPNDKLSAHKVISIALKLLLPEQKRVTIFGTGCHVTAKGSYEKLKITLSDGSCHLKSISGTAVVATQSGTISVLARNAKIKATSKYGRVGRNQIPSGDTFYDVSSVTGDILLDKIE</sequence>
<protein>
    <recommendedName>
        <fullName evidence="3">Adhesin domain-containing protein</fullName>
    </recommendedName>
</protein>
<evidence type="ECO:0000313" key="2">
    <source>
        <dbReference type="Proteomes" id="UP000199109"/>
    </source>
</evidence>
<proteinExistence type="predicted"/>